<keyword evidence="2" id="KW-0238">DNA-binding</keyword>
<feature type="region of interest" description="Disordered" evidence="4">
    <location>
        <begin position="293"/>
        <end position="320"/>
    </location>
</feature>
<organism evidence="7 8">
    <name type="scientific">Hymenobacter caeli</name>
    <dbReference type="NCBI Taxonomy" id="2735894"/>
    <lineage>
        <taxon>Bacteria</taxon>
        <taxon>Pseudomonadati</taxon>
        <taxon>Bacteroidota</taxon>
        <taxon>Cytophagia</taxon>
        <taxon>Cytophagales</taxon>
        <taxon>Hymenobacteraceae</taxon>
        <taxon>Hymenobacter</taxon>
    </lineage>
</organism>
<evidence type="ECO:0000259" key="6">
    <source>
        <dbReference type="PROSITE" id="PS01124"/>
    </source>
</evidence>
<evidence type="ECO:0000256" key="2">
    <source>
        <dbReference type="ARBA" id="ARBA00023125"/>
    </source>
</evidence>
<dbReference type="Pfam" id="PF12833">
    <property type="entry name" value="HTH_18"/>
    <property type="match status" value="1"/>
</dbReference>
<comment type="caution">
    <text evidence="7">The sequence shown here is derived from an EMBL/GenBank/DDBJ whole genome shotgun (WGS) entry which is preliminary data.</text>
</comment>
<evidence type="ECO:0000313" key="8">
    <source>
        <dbReference type="Proteomes" id="UP000779507"/>
    </source>
</evidence>
<evidence type="ECO:0000256" key="4">
    <source>
        <dbReference type="SAM" id="MobiDB-lite"/>
    </source>
</evidence>
<accession>A0ABX2FU29</accession>
<feature type="transmembrane region" description="Helical" evidence="5">
    <location>
        <begin position="38"/>
        <end position="55"/>
    </location>
</feature>
<feature type="compositionally biased region" description="Low complexity" evidence="4">
    <location>
        <begin position="298"/>
        <end position="307"/>
    </location>
</feature>
<keyword evidence="5" id="KW-1133">Transmembrane helix</keyword>
<dbReference type="SMART" id="SM00342">
    <property type="entry name" value="HTH_ARAC"/>
    <property type="match status" value="1"/>
</dbReference>
<dbReference type="PANTHER" id="PTHR43280:SF29">
    <property type="entry name" value="ARAC-FAMILY TRANSCRIPTIONAL REGULATOR"/>
    <property type="match status" value="1"/>
</dbReference>
<keyword evidence="1" id="KW-0805">Transcription regulation</keyword>
<dbReference type="PROSITE" id="PS01124">
    <property type="entry name" value="HTH_ARAC_FAMILY_2"/>
    <property type="match status" value="1"/>
</dbReference>
<name>A0ABX2FU29_9BACT</name>
<protein>
    <submittedName>
        <fullName evidence="7">AraC-like DNA-binding protein</fullName>
    </submittedName>
</protein>
<feature type="transmembrane region" description="Helical" evidence="5">
    <location>
        <begin position="182"/>
        <end position="203"/>
    </location>
</feature>
<feature type="transmembrane region" description="Helical" evidence="5">
    <location>
        <begin position="139"/>
        <end position="162"/>
    </location>
</feature>
<reference evidence="7 8" key="1">
    <citation type="submission" date="2020-05" db="EMBL/GenBank/DDBJ databases">
        <title>Genomic Encyclopedia of Type Strains, Phase IV (KMG-V): Genome sequencing to study the core and pangenomes of soil and plant-associated prokaryotes.</title>
        <authorList>
            <person name="Whitman W."/>
        </authorList>
    </citation>
    <scope>NUCLEOTIDE SEQUENCE [LARGE SCALE GENOMIC DNA]</scope>
    <source>
        <strain evidence="7 8">9A</strain>
    </source>
</reference>
<proteinExistence type="predicted"/>
<dbReference type="Proteomes" id="UP000779507">
    <property type="component" value="Unassembled WGS sequence"/>
</dbReference>
<feature type="transmembrane region" description="Helical" evidence="5">
    <location>
        <begin position="98"/>
        <end position="118"/>
    </location>
</feature>
<dbReference type="RefSeq" id="WP_173810697.1">
    <property type="nucleotide sequence ID" value="NZ_JABSNP010000013.1"/>
</dbReference>
<evidence type="ECO:0000256" key="5">
    <source>
        <dbReference type="SAM" id="Phobius"/>
    </source>
</evidence>
<evidence type="ECO:0000256" key="1">
    <source>
        <dbReference type="ARBA" id="ARBA00023015"/>
    </source>
</evidence>
<evidence type="ECO:0000256" key="3">
    <source>
        <dbReference type="ARBA" id="ARBA00023163"/>
    </source>
</evidence>
<keyword evidence="5" id="KW-0812">Transmembrane</keyword>
<dbReference type="InterPro" id="IPR018062">
    <property type="entry name" value="HTH_AraC-typ_CS"/>
</dbReference>
<dbReference type="PANTHER" id="PTHR43280">
    <property type="entry name" value="ARAC-FAMILY TRANSCRIPTIONAL REGULATOR"/>
    <property type="match status" value="1"/>
</dbReference>
<dbReference type="InterPro" id="IPR018060">
    <property type="entry name" value="HTH_AraC"/>
</dbReference>
<feature type="transmembrane region" description="Helical" evidence="5">
    <location>
        <begin position="67"/>
        <end position="86"/>
    </location>
</feature>
<feature type="domain" description="HTH araC/xylS-type" evidence="6">
    <location>
        <begin position="326"/>
        <end position="429"/>
    </location>
</feature>
<keyword evidence="5" id="KW-0472">Membrane</keyword>
<keyword evidence="8" id="KW-1185">Reference proteome</keyword>
<dbReference type="PROSITE" id="PS00041">
    <property type="entry name" value="HTH_ARAC_FAMILY_1"/>
    <property type="match status" value="1"/>
</dbReference>
<keyword evidence="3" id="KW-0804">Transcription</keyword>
<feature type="transmembrane region" description="Helical" evidence="5">
    <location>
        <begin position="215"/>
        <end position="232"/>
    </location>
</feature>
<dbReference type="SUPFAM" id="SSF46689">
    <property type="entry name" value="Homeodomain-like"/>
    <property type="match status" value="1"/>
</dbReference>
<evidence type="ECO:0000313" key="7">
    <source>
        <dbReference type="EMBL" id="NRT19986.1"/>
    </source>
</evidence>
<sequence length="429" mass="47489">MQIFFTPLVVLLLAVVAQAVLAAGLLASARRNQPANRFLALLMAAIALWLLDGFFRVSGLYAQEPGLYFSPIYYSLAFGPLLYFYVRSLVSQGFRWEWRRYGGHFVPVLAQAALYWWLRFQPYAARNWFWQHVHRPYTYRLEFIGTWASLMVYLVLSLRLLRQYQGWLVDNFSEVSELRLRWLRWLLLLLAVVSGQWLLEVVLREFFDIYYQYDYSTELLGLVVFIIGVVGLRQIDQPTAPLEEDDLAAPAAGRLAEADAPFQASAAETAAGSPAAGAPGVAPLLGPSAPISPPAAAPVPARAAAPGHPEPAPARAPAPADAAVAERIRRALEDDRLYLNPTLTLAELSAHTGLAPKLISFTVNAGGVSFNDLVNGLRVAEVQRRLAHPDARRLTLLGIALESGFNSKTTFNRIFKQFAGVAPRDFAPE</sequence>
<dbReference type="InterPro" id="IPR009057">
    <property type="entry name" value="Homeodomain-like_sf"/>
</dbReference>
<gene>
    <name evidence="7" type="ORF">HNP98_002824</name>
</gene>
<dbReference type="Gene3D" id="1.10.10.60">
    <property type="entry name" value="Homeodomain-like"/>
    <property type="match status" value="1"/>
</dbReference>
<dbReference type="EMBL" id="JABSNP010000013">
    <property type="protein sequence ID" value="NRT19986.1"/>
    <property type="molecule type" value="Genomic_DNA"/>
</dbReference>